<dbReference type="Proteomes" id="UP000036850">
    <property type="component" value="Unassembled WGS sequence"/>
</dbReference>
<dbReference type="AlphaFoldDB" id="A0A0L0EU46"/>
<accession>A0A0L0EU46</accession>
<dbReference type="EC" id="3.2.1.14" evidence="1"/>
<organism evidence="7 8">
    <name type="scientific">Pseudoalteromonas rubra</name>
    <dbReference type="NCBI Taxonomy" id="43658"/>
    <lineage>
        <taxon>Bacteria</taxon>
        <taxon>Pseudomonadati</taxon>
        <taxon>Pseudomonadota</taxon>
        <taxon>Gammaproteobacteria</taxon>
        <taxon>Alteromonadales</taxon>
        <taxon>Pseudoalteromonadaceae</taxon>
        <taxon>Pseudoalteromonas</taxon>
    </lineage>
</organism>
<evidence type="ECO:0000256" key="4">
    <source>
        <dbReference type="RuleBase" id="RU000489"/>
    </source>
</evidence>
<gene>
    <name evidence="7" type="ORF">AC626_07885</name>
</gene>
<dbReference type="InterPro" id="IPR001579">
    <property type="entry name" value="Glyco_hydro_18_chit_AS"/>
</dbReference>
<dbReference type="PATRIC" id="fig|43658.6.peg.4832"/>
<dbReference type="InterPro" id="IPR001223">
    <property type="entry name" value="Glyco_hydro18_cat"/>
</dbReference>
<dbReference type="Gene3D" id="3.20.20.80">
    <property type="entry name" value="Glycosidases"/>
    <property type="match status" value="1"/>
</dbReference>
<sequence length="285" mass="30647">MSTKQVVGYFNGWVTQDELSSRIEGYTHVLFSFWVDPEQGVAGAAEAAVANNNALIKYVQSQGKKCMLAAGGGTYTPDFGNTDNAREYGLALAKYALDHGYDGVDFDIENIYDFATSLPWLAAATNAASQYASENQKSLIISHAPQAPYFHAQGQAGYGQLEAMTQGCINFYNIQYYNQGNDAYQAYDTFNKIFPETYDGAANNTAIESISANGIPGEKLIVGKPITSADVGSAGATGYISEDKLAAILFEAQKQGISFGGVMGWKIDSDIDGQWGKAMNKTLNS</sequence>
<evidence type="ECO:0000256" key="1">
    <source>
        <dbReference type="ARBA" id="ARBA00012729"/>
    </source>
</evidence>
<evidence type="ECO:0000256" key="5">
    <source>
        <dbReference type="RuleBase" id="RU004453"/>
    </source>
</evidence>
<evidence type="ECO:0000313" key="8">
    <source>
        <dbReference type="Proteomes" id="UP000036850"/>
    </source>
</evidence>
<dbReference type="GO" id="GO:0005975">
    <property type="term" value="P:carbohydrate metabolic process"/>
    <property type="evidence" value="ECO:0007669"/>
    <property type="project" value="InterPro"/>
</dbReference>
<dbReference type="PROSITE" id="PS01095">
    <property type="entry name" value="GH18_1"/>
    <property type="match status" value="1"/>
</dbReference>
<comment type="caution">
    <text evidence="7">The sequence shown here is derived from an EMBL/GenBank/DDBJ whole genome shotgun (WGS) entry which is preliminary data.</text>
</comment>
<name>A0A0L0EU46_9GAMM</name>
<dbReference type="PANTHER" id="PTHR45708:SF49">
    <property type="entry name" value="ENDOCHITINASE"/>
    <property type="match status" value="1"/>
</dbReference>
<evidence type="ECO:0000256" key="3">
    <source>
        <dbReference type="ARBA" id="ARBA00023295"/>
    </source>
</evidence>
<protein>
    <recommendedName>
        <fullName evidence="1">chitinase</fullName>
        <ecNumber evidence="1">3.2.1.14</ecNumber>
    </recommendedName>
</protein>
<dbReference type="InterPro" id="IPR050542">
    <property type="entry name" value="Glycosyl_Hydrlase18_Chitinase"/>
</dbReference>
<proteinExistence type="inferred from homology"/>
<dbReference type="GO" id="GO:0008843">
    <property type="term" value="F:endochitinase activity"/>
    <property type="evidence" value="ECO:0007669"/>
    <property type="project" value="UniProtKB-EC"/>
</dbReference>
<dbReference type="Pfam" id="PF00704">
    <property type="entry name" value="Glyco_hydro_18"/>
    <property type="match status" value="1"/>
</dbReference>
<comment type="similarity">
    <text evidence="5">Belongs to the glycosyl hydrolase 18 family.</text>
</comment>
<keyword evidence="3 4" id="KW-0326">Glycosidase</keyword>
<dbReference type="PANTHER" id="PTHR45708">
    <property type="entry name" value="ENDOCHITINASE"/>
    <property type="match status" value="1"/>
</dbReference>
<feature type="domain" description="GH18" evidence="6">
    <location>
        <begin position="4"/>
        <end position="285"/>
    </location>
</feature>
<dbReference type="InterPro" id="IPR017853">
    <property type="entry name" value="GH"/>
</dbReference>
<evidence type="ECO:0000256" key="2">
    <source>
        <dbReference type="ARBA" id="ARBA00022801"/>
    </source>
</evidence>
<evidence type="ECO:0000259" key="6">
    <source>
        <dbReference type="PROSITE" id="PS51910"/>
    </source>
</evidence>
<reference evidence="8" key="1">
    <citation type="submission" date="2015-07" db="EMBL/GenBank/DDBJ databases">
        <title>Draft genome sequence of a Pseudoalteromonas rubra strain, OCN096, isolated from Kaneohe Bay, Oahu, Hawaii.</title>
        <authorList>
            <person name="Beurmann S."/>
            <person name="Ushijima B."/>
            <person name="Belcaid M."/>
            <person name="Callahan S.M."/>
            <person name="Aeby G.S."/>
        </authorList>
    </citation>
    <scope>NUCLEOTIDE SEQUENCE [LARGE SCALE GENOMIC DNA]</scope>
    <source>
        <strain evidence="8">OCN096</strain>
    </source>
</reference>
<keyword evidence="2 4" id="KW-0378">Hydrolase</keyword>
<dbReference type="SUPFAM" id="SSF51445">
    <property type="entry name" value="(Trans)glycosidases"/>
    <property type="match status" value="1"/>
</dbReference>
<dbReference type="OrthoDB" id="9775889at2"/>
<evidence type="ECO:0000313" key="7">
    <source>
        <dbReference type="EMBL" id="KNC67936.1"/>
    </source>
</evidence>
<dbReference type="PROSITE" id="PS51910">
    <property type="entry name" value="GH18_2"/>
    <property type="match status" value="1"/>
</dbReference>
<dbReference type="EMBL" id="LFZX01000043">
    <property type="protein sequence ID" value="KNC67936.1"/>
    <property type="molecule type" value="Genomic_DNA"/>
</dbReference>